<feature type="compositionally biased region" description="Polar residues" evidence="6">
    <location>
        <begin position="584"/>
        <end position="600"/>
    </location>
</feature>
<dbReference type="GO" id="GO:0034244">
    <property type="term" value="P:negative regulation of transcription elongation by RNA polymerase II"/>
    <property type="evidence" value="ECO:0007669"/>
    <property type="project" value="InterPro"/>
</dbReference>
<dbReference type="InterPro" id="IPR049914">
    <property type="entry name" value="PHD1-3/5-6"/>
</dbReference>
<evidence type="ECO:0000256" key="2">
    <source>
        <dbReference type="ARBA" id="ARBA00022771"/>
    </source>
</evidence>
<feature type="compositionally biased region" description="Polar residues" evidence="6">
    <location>
        <begin position="270"/>
        <end position="281"/>
    </location>
</feature>
<feature type="region of interest" description="Disordered" evidence="6">
    <location>
        <begin position="1496"/>
        <end position="1517"/>
    </location>
</feature>
<dbReference type="PANTHER" id="PTHR33304">
    <property type="match status" value="1"/>
</dbReference>
<evidence type="ECO:0000313" key="9">
    <source>
        <dbReference type="Proteomes" id="UP000298652"/>
    </source>
</evidence>
<feature type="compositionally biased region" description="Basic and acidic residues" evidence="6">
    <location>
        <begin position="743"/>
        <end position="752"/>
    </location>
</feature>
<keyword evidence="4" id="KW-0805">Transcription regulation</keyword>
<feature type="domain" description="AIPP2-like SPOC-like" evidence="7">
    <location>
        <begin position="1084"/>
        <end position="1215"/>
    </location>
</feature>
<name>A0A4U6T044_SETVI</name>
<dbReference type="EMBL" id="CM016560">
    <property type="protein sequence ID" value="TKV94790.1"/>
    <property type="molecule type" value="Genomic_DNA"/>
</dbReference>
<feature type="region of interest" description="Disordered" evidence="6">
    <location>
        <begin position="141"/>
        <end position="217"/>
    </location>
</feature>
<accession>A0A4U6T044</accession>
<dbReference type="InterPro" id="IPR011011">
    <property type="entry name" value="Znf_FYVE_PHD"/>
</dbReference>
<dbReference type="Gramene" id="TKV94790">
    <property type="protein sequence ID" value="TKV94790"/>
    <property type="gene ID" value="SEVIR_9G319200v2"/>
</dbReference>
<feature type="compositionally biased region" description="Basic and acidic residues" evidence="6">
    <location>
        <begin position="826"/>
        <end position="835"/>
    </location>
</feature>
<protein>
    <recommendedName>
        <fullName evidence="7">AIPP2-like SPOC-like domain-containing protein</fullName>
    </recommendedName>
</protein>
<evidence type="ECO:0000256" key="1">
    <source>
        <dbReference type="ARBA" id="ARBA00022723"/>
    </source>
</evidence>
<gene>
    <name evidence="8" type="ORF">SEVIR_9G319200v2</name>
</gene>
<feature type="compositionally biased region" description="Basic and acidic residues" evidence="6">
    <location>
        <begin position="784"/>
        <end position="805"/>
    </location>
</feature>
<feature type="region of interest" description="Disordered" evidence="6">
    <location>
        <begin position="768"/>
        <end position="948"/>
    </location>
</feature>
<keyword evidence="1" id="KW-0479">Metal-binding</keyword>
<dbReference type="Pfam" id="PF23121">
    <property type="entry name" value="SPOC_AIPP2"/>
    <property type="match status" value="1"/>
</dbReference>
<dbReference type="GO" id="GO:0140566">
    <property type="term" value="F:histone reader activity"/>
    <property type="evidence" value="ECO:0007669"/>
    <property type="project" value="InterPro"/>
</dbReference>
<dbReference type="GO" id="GO:0008270">
    <property type="term" value="F:zinc ion binding"/>
    <property type="evidence" value="ECO:0007669"/>
    <property type="project" value="UniProtKB-KW"/>
</dbReference>
<dbReference type="SUPFAM" id="SSF57903">
    <property type="entry name" value="FYVE/PHD zinc finger"/>
    <property type="match status" value="1"/>
</dbReference>
<feature type="compositionally biased region" description="Low complexity" evidence="6">
    <location>
        <begin position="806"/>
        <end position="821"/>
    </location>
</feature>
<feature type="compositionally biased region" description="Basic and acidic residues" evidence="6">
    <location>
        <begin position="908"/>
        <end position="917"/>
    </location>
</feature>
<feature type="compositionally biased region" description="Basic and acidic residues" evidence="6">
    <location>
        <begin position="237"/>
        <end position="249"/>
    </location>
</feature>
<dbReference type="InterPro" id="IPR056280">
    <property type="entry name" value="AIPP2-like_SPOC"/>
</dbReference>
<feature type="compositionally biased region" description="Basic and acidic residues" evidence="6">
    <location>
        <begin position="850"/>
        <end position="872"/>
    </location>
</feature>
<feature type="region of interest" description="Disordered" evidence="6">
    <location>
        <begin position="572"/>
        <end position="644"/>
    </location>
</feature>
<evidence type="ECO:0000259" key="7">
    <source>
        <dbReference type="Pfam" id="PF23121"/>
    </source>
</evidence>
<feature type="region of interest" description="Disordered" evidence="6">
    <location>
        <begin position="237"/>
        <end position="302"/>
    </location>
</feature>
<dbReference type="Proteomes" id="UP000298652">
    <property type="component" value="Chromosome 9"/>
</dbReference>
<dbReference type="PANTHER" id="PTHR33304:SF9">
    <property type="entry name" value="RING_FYVE_PHD ZINC FINGER SUPERFAMILY PROTEIN"/>
    <property type="match status" value="1"/>
</dbReference>
<keyword evidence="2" id="KW-0863">Zinc-finger</keyword>
<evidence type="ECO:0000256" key="6">
    <source>
        <dbReference type="SAM" id="MobiDB-lite"/>
    </source>
</evidence>
<dbReference type="OMA" id="AGRDNME"/>
<dbReference type="Gene3D" id="3.30.40.10">
    <property type="entry name" value="Zinc/RING finger domain, C3HC4 (zinc finger)"/>
    <property type="match status" value="1"/>
</dbReference>
<feature type="region of interest" description="Disordered" evidence="6">
    <location>
        <begin position="363"/>
        <end position="383"/>
    </location>
</feature>
<evidence type="ECO:0000256" key="4">
    <source>
        <dbReference type="ARBA" id="ARBA00023015"/>
    </source>
</evidence>
<feature type="compositionally biased region" description="Basic and acidic residues" evidence="6">
    <location>
        <begin position="8"/>
        <end position="34"/>
    </location>
</feature>
<keyword evidence="5" id="KW-0804">Transcription</keyword>
<evidence type="ECO:0000256" key="3">
    <source>
        <dbReference type="ARBA" id="ARBA00022833"/>
    </source>
</evidence>
<sequence>MRALQQRTMRDLYDHTRHKDLAAPEEPAEGRGGGRAEGSGYRELVPKEDKAAVRKRLVPSNSTRLKAESGTCNVCYAPCSSCLHRSLAVEDSNAECASSQTCSARSEVRNNSLVRSEKGLHNKGENDDEFSATSGHVSYSITGGNNKVFARPSIADDSSEVDMPAKRRRLLNQNKKQSRAEHHDDSNSCVTGTSAEGKLHADKKKLSTSASSRDLTANDYKDNSMVCRSRLKNQCVDESKKGSDAHDMHPSSSGRLFPADSPISTKKLLRTQSSVSASSRLSPKKKAHECGTVQDNSSHQSCEKVSLSKNNVEQPRGGKLDPCVAGSGNHGTLAGYSNINANKAGFSSKDLENGSSCRKDEIQEHAGIQSNDGVTRNEGDKQEWDQDCSMDISSDGKLNIQHDMMTDCGTSEGLIDVNVCDICGDVGREYLLATCTRCLEGAEHIYCMRVKLDKVPDGEWLCEECQLREDQNNTRSNYGVTAVNMSEGKKNQSSESRNKPKALQIVVPELDAPESTRSTPKADQCDGKNKKLHLASADTQTRQAKVTPLASERLDVKSKKLLSIANRNKQVLPSDLDARPHTHGTPTAGGSNKKCQSSEFLLNRKKLRVSTDMESPSSSEGLRSPTMSCKRQAENNSSPKPRLLKTDSFRKHDVISRENSFKKSDKGGLTSVDNAPVRTTQAVKNSQALSRSYSLGNMVAKTPVPSPKGLLSKQLSFNSTNNGPKVKQLAEGVASKLRPANHSPRDPRDKGAVKKLVQSGSFKREGSVCLDAGSSKQKQTFHLSQDEKPGILKPVKEKNLMERRASFSFKKPSIPSSPRPDSCMKLGERKNDQDISRSGSSILKSSKRPGNVEKKQSSDLSKSDNDKQDVTIHPKSMGVVSGKVAHVPDPPVSSKCVKKESSNGVSKSDNDKQDVTVHPKSMGVVSGKDAHVSDPPVPSKCVKKESSNDVEDEDLFISVKNGSRMPNESAEVVLTSSTTMTSESGLRDVAIASTSEDSAPKVVCFQQKPLESTGDDSCKIVEAAQATGSILNEIPPGVQMAHNLYPPDDKLDKPDLKQEAFMDQSSALENPLRDLVIPEQSYIWQGSFEVSRHGNSPEIFDGFQAYLSICASSKAREVGEQLPDKIQLAEVPRLSSWPLQFKEVNPTEDNIALFFFAKDVESYERAYGKLLENMLLGDLSLTANISGSELLIFPSDKLPERIQRWNGLLFFWGIFHARKASSPPELPLTGTNNCSLQQITGSDVGSPKALQSLGIDLNECPNDDISDPAISLGSESEKSGAFVDHNTFLVSKHEDRKLNASEIHHEETADAKQIIPGHPTAASYGIHPPTLSTGEGHDMIRNYSTAAKGSTGTAGRNKMEEDQNEALFCAAQQPGAIGSISDEIKPKKHDLLPSIEVSQRHFIGSKICDGPSKLIPNSDMGSFDPDLTYKRQKTSYGKYSACSFGDEMQPSKCLSKIHPLPVGQHNPFDDLQYNYRVPSDPGSLKQPVPDHIIHVLSSDDEDSPEPSTSLNKASLKADESSSPLLSLSLSMVATKHNLSGSDIVDDEPLSLSLGLPSVVEGGRALEMKQFLPEKPGINT</sequence>
<proteinExistence type="predicted"/>
<evidence type="ECO:0000313" key="8">
    <source>
        <dbReference type="EMBL" id="TKV94790.1"/>
    </source>
</evidence>
<evidence type="ECO:0000256" key="5">
    <source>
        <dbReference type="ARBA" id="ARBA00023163"/>
    </source>
</evidence>
<keyword evidence="3" id="KW-0862">Zinc</keyword>
<feature type="compositionally biased region" description="Polar residues" evidence="6">
    <location>
        <begin position="774"/>
        <end position="783"/>
    </location>
</feature>
<reference evidence="8" key="1">
    <citation type="submission" date="2019-03" db="EMBL/GenBank/DDBJ databases">
        <title>WGS assembly of Setaria viridis.</title>
        <authorList>
            <person name="Huang P."/>
            <person name="Jenkins J."/>
            <person name="Grimwood J."/>
            <person name="Barry K."/>
            <person name="Healey A."/>
            <person name="Mamidi S."/>
            <person name="Sreedasyam A."/>
            <person name="Shu S."/>
            <person name="Feldman M."/>
            <person name="Wu J."/>
            <person name="Yu Y."/>
            <person name="Chen C."/>
            <person name="Johnson J."/>
            <person name="Rokhsar D."/>
            <person name="Baxter I."/>
            <person name="Schmutz J."/>
            <person name="Brutnell T."/>
            <person name="Kellogg E."/>
        </authorList>
    </citation>
    <scope>NUCLEOTIDE SEQUENCE [LARGE SCALE GENOMIC DNA]</scope>
</reference>
<dbReference type="InterPro" id="IPR013083">
    <property type="entry name" value="Znf_RING/FYVE/PHD"/>
</dbReference>
<feature type="region of interest" description="Disordered" evidence="6">
    <location>
        <begin position="1"/>
        <end position="48"/>
    </location>
</feature>
<feature type="region of interest" description="Disordered" evidence="6">
    <location>
        <begin position="508"/>
        <end position="529"/>
    </location>
</feature>
<keyword evidence="9" id="KW-1185">Reference proteome</keyword>
<feature type="region of interest" description="Disordered" evidence="6">
    <location>
        <begin position="736"/>
        <end position="755"/>
    </location>
</feature>
<organism evidence="8 9">
    <name type="scientific">Setaria viridis</name>
    <name type="common">Green bristlegrass</name>
    <name type="synonym">Setaria italica subsp. viridis</name>
    <dbReference type="NCBI Taxonomy" id="4556"/>
    <lineage>
        <taxon>Eukaryota</taxon>
        <taxon>Viridiplantae</taxon>
        <taxon>Streptophyta</taxon>
        <taxon>Embryophyta</taxon>
        <taxon>Tracheophyta</taxon>
        <taxon>Spermatophyta</taxon>
        <taxon>Magnoliopsida</taxon>
        <taxon>Liliopsida</taxon>
        <taxon>Poales</taxon>
        <taxon>Poaceae</taxon>
        <taxon>PACMAD clade</taxon>
        <taxon>Panicoideae</taxon>
        <taxon>Panicodae</taxon>
        <taxon>Paniceae</taxon>
        <taxon>Cenchrinae</taxon>
        <taxon>Setaria</taxon>
    </lineage>
</organism>
<feature type="compositionally biased region" description="Polar residues" evidence="6">
    <location>
        <begin position="612"/>
        <end position="639"/>
    </location>
</feature>